<evidence type="ECO:0000259" key="1">
    <source>
        <dbReference type="Pfam" id="PF13614"/>
    </source>
</evidence>
<feature type="domain" description="AAA" evidence="1">
    <location>
        <begin position="2"/>
        <end position="142"/>
    </location>
</feature>
<dbReference type="InterPro" id="IPR025669">
    <property type="entry name" value="AAA_dom"/>
</dbReference>
<organism evidence="2 3">
    <name type="scientific">Spiroplasma ixodetis</name>
    <dbReference type="NCBI Taxonomy" id="2141"/>
    <lineage>
        <taxon>Bacteria</taxon>
        <taxon>Bacillati</taxon>
        <taxon>Mycoplasmatota</taxon>
        <taxon>Mollicutes</taxon>
        <taxon>Entomoplasmatales</taxon>
        <taxon>Spiroplasmataceae</taxon>
        <taxon>Spiroplasma</taxon>
    </lineage>
</organism>
<evidence type="ECO:0000313" key="3">
    <source>
        <dbReference type="Proteomes" id="UP001473424"/>
    </source>
</evidence>
<dbReference type="EMBL" id="AP028956">
    <property type="protein sequence ID" value="BET39650.1"/>
    <property type="molecule type" value="Genomic_DNA"/>
</dbReference>
<dbReference type="Proteomes" id="UP001473424">
    <property type="component" value="Plasmid pSAP_1"/>
</dbReference>
<geneLocation type="plasmid" evidence="2 3">
    <name>pSAP_1</name>
</geneLocation>
<dbReference type="SUPFAM" id="SSF52540">
    <property type="entry name" value="P-loop containing nucleoside triphosphate hydrolases"/>
    <property type="match status" value="1"/>
</dbReference>
<dbReference type="Pfam" id="PF13614">
    <property type="entry name" value="AAA_31"/>
    <property type="match status" value="1"/>
</dbReference>
<name>A0ABM8JQZ2_9MOLU</name>
<protein>
    <recommendedName>
        <fullName evidence="1">AAA domain-containing protein</fullName>
    </recommendedName>
</protein>
<reference evidence="3" key="1">
    <citation type="journal article" date="2024" name="FEMS Microbiol. Lett.">
        <title>Genomic insights into Spiroplasma endosymbionts that induce male-killing and protective phenotypes in the pea aphid.</title>
        <authorList>
            <person name="Arai H."/>
            <person name="Legeai F."/>
            <person name="Kageyama D."/>
            <person name="Sugio A."/>
            <person name="Simon J.C."/>
        </authorList>
    </citation>
    <scope>NUCLEOTIDE SEQUENCE [LARGE SCALE GENOMIC DNA]</scope>
    <source>
        <strain evidence="3">sAp269</strain>
        <plasmid evidence="3">pSAP_1</plasmid>
    </source>
</reference>
<evidence type="ECO:0000313" key="2">
    <source>
        <dbReference type="EMBL" id="BET39650.1"/>
    </source>
</evidence>
<keyword evidence="3" id="KW-1185">Reference proteome</keyword>
<dbReference type="PANTHER" id="PTHR13696">
    <property type="entry name" value="P-LOOP CONTAINING NUCLEOSIDE TRIPHOSPHATE HYDROLASE"/>
    <property type="match status" value="1"/>
</dbReference>
<accession>A0ABM8JQZ2</accession>
<dbReference type="PANTHER" id="PTHR13696:SF52">
    <property type="entry name" value="PARA FAMILY PROTEIN CT_582"/>
    <property type="match status" value="1"/>
</dbReference>
<gene>
    <name evidence="2" type="ORF">SAP269_22390</name>
</gene>
<proteinExistence type="predicted"/>
<dbReference type="Gene3D" id="3.40.50.300">
    <property type="entry name" value="P-loop containing nucleotide triphosphate hydrolases"/>
    <property type="match status" value="1"/>
</dbReference>
<keyword evidence="2" id="KW-0614">Plasmid</keyword>
<dbReference type="InterPro" id="IPR027417">
    <property type="entry name" value="P-loop_NTPase"/>
</dbReference>
<dbReference type="InterPro" id="IPR050678">
    <property type="entry name" value="DNA_Partitioning_ATPase"/>
</dbReference>
<sequence length="153" mass="18092">MGKRWLLLDIDPQGNLSSVFLNKDFLTKDFLSYWFNSEITENQLKTTIEKSNYKNIDIVPCYTKLMTQTIKSLTNDVASDFVLKNNIKKIEKHLNTNYDYVFFDINPTTTIITTNVFLSVDEIIVTVSPHKFSFNGIERFFSDYNWYLDKWKK</sequence>